<proteinExistence type="predicted"/>
<accession>A0A8H4CQ06</accession>
<dbReference type="GeneID" id="69014832"/>
<evidence type="ECO:0000313" key="2">
    <source>
        <dbReference type="EMBL" id="KAF3807953.1"/>
    </source>
</evidence>
<dbReference type="RefSeq" id="XP_045267112.1">
    <property type="nucleotide sequence ID" value="XM_045407667.1"/>
</dbReference>
<dbReference type="AlphaFoldDB" id="A0A8H4CQ06"/>
<evidence type="ECO:0000256" key="1">
    <source>
        <dbReference type="SAM" id="SignalP"/>
    </source>
</evidence>
<evidence type="ECO:0000313" key="3">
    <source>
        <dbReference type="Proteomes" id="UP000613401"/>
    </source>
</evidence>
<dbReference type="EMBL" id="WVTB01000027">
    <property type="protein sequence ID" value="KAF3807953.1"/>
    <property type="molecule type" value="Genomic_DNA"/>
</dbReference>
<keyword evidence="1" id="KW-0732">Signal</keyword>
<feature type="signal peptide" evidence="1">
    <location>
        <begin position="1"/>
        <end position="21"/>
    </location>
</feature>
<name>A0A8H4CQ06_COLGL</name>
<reference evidence="2" key="2">
    <citation type="submission" date="2020-03" db="EMBL/GenBank/DDBJ databases">
        <authorList>
            <person name="Fu F.-F."/>
            <person name="Chen J."/>
        </authorList>
    </citation>
    <scope>NUCLEOTIDE SEQUENCE</scope>
    <source>
        <strain evidence="2">Lc1</strain>
    </source>
</reference>
<comment type="caution">
    <text evidence="2">The sequence shown here is derived from an EMBL/GenBank/DDBJ whole genome shotgun (WGS) entry which is preliminary data.</text>
</comment>
<sequence>MRLSYLACVATLAAEAVIADAAPMKAEALPLTLLPKEFADYANRNQPSAQQLAANGRVCGLGAQQGVCDNGRCGTFVAPTGFTIIRGAESQCGAATKKA</sequence>
<protein>
    <recommendedName>
        <fullName evidence="4">Biotrophy-associated secreted protein 2</fullName>
    </recommendedName>
</protein>
<organism evidence="2 3">
    <name type="scientific">Colletotrichum gloeosporioides</name>
    <name type="common">Anthracnose fungus</name>
    <name type="synonym">Glomerella cingulata</name>
    <dbReference type="NCBI Taxonomy" id="474922"/>
    <lineage>
        <taxon>Eukaryota</taxon>
        <taxon>Fungi</taxon>
        <taxon>Dikarya</taxon>
        <taxon>Ascomycota</taxon>
        <taxon>Pezizomycotina</taxon>
        <taxon>Sordariomycetes</taxon>
        <taxon>Hypocreomycetidae</taxon>
        <taxon>Glomerellales</taxon>
        <taxon>Glomerellaceae</taxon>
        <taxon>Colletotrichum</taxon>
        <taxon>Colletotrichum gloeosporioides species complex</taxon>
    </lineage>
</organism>
<gene>
    <name evidence="2" type="ORF">GCG54_00007689</name>
</gene>
<dbReference type="Proteomes" id="UP000613401">
    <property type="component" value="Unassembled WGS sequence"/>
</dbReference>
<feature type="chain" id="PRO_5034643466" description="Biotrophy-associated secreted protein 2" evidence="1">
    <location>
        <begin position="22"/>
        <end position="99"/>
    </location>
</feature>
<keyword evidence="3" id="KW-1185">Reference proteome</keyword>
<evidence type="ECO:0008006" key="4">
    <source>
        <dbReference type="Google" id="ProtNLM"/>
    </source>
</evidence>
<reference evidence="2" key="1">
    <citation type="journal article" date="2020" name="Phytopathology">
        <title>Genome sequence and comparative analysis of Colletotrichum gloeosporioides isolated from Liriodendron leaves.</title>
        <authorList>
            <person name="Fu F.F."/>
            <person name="Hao Z."/>
            <person name="Wang P."/>
            <person name="Lu Y."/>
            <person name="Xue L.J."/>
            <person name="Wei G."/>
            <person name="Tian Y."/>
            <person name="Baishi H."/>
            <person name="Xu H."/>
            <person name="Shi J."/>
            <person name="Cheng T."/>
            <person name="Wang G."/>
            <person name="Yi Y."/>
            <person name="Chen J."/>
        </authorList>
    </citation>
    <scope>NUCLEOTIDE SEQUENCE</scope>
    <source>
        <strain evidence="2">Lc1</strain>
    </source>
</reference>